<reference evidence="1" key="2">
    <citation type="journal article" date="2021" name="PeerJ">
        <title>Extensive microbial diversity within the chicken gut microbiome revealed by metagenomics and culture.</title>
        <authorList>
            <person name="Gilroy R."/>
            <person name="Ravi A."/>
            <person name="Getino M."/>
            <person name="Pursley I."/>
            <person name="Horton D.L."/>
            <person name="Alikhan N.F."/>
            <person name="Baker D."/>
            <person name="Gharbi K."/>
            <person name="Hall N."/>
            <person name="Watson M."/>
            <person name="Adriaenssens E.M."/>
            <person name="Foster-Nyarko E."/>
            <person name="Jarju S."/>
            <person name="Secka A."/>
            <person name="Antonio M."/>
            <person name="Oren A."/>
            <person name="Chaudhuri R.R."/>
            <person name="La Ragione R."/>
            <person name="Hildebrand F."/>
            <person name="Pallen M.J."/>
        </authorList>
    </citation>
    <scope>NUCLEOTIDE SEQUENCE</scope>
    <source>
        <strain evidence="1">E3-2379</strain>
    </source>
</reference>
<protein>
    <submittedName>
        <fullName evidence="1">Uncharacterized protein</fullName>
    </submittedName>
</protein>
<evidence type="ECO:0000313" key="2">
    <source>
        <dbReference type="Proteomes" id="UP000823618"/>
    </source>
</evidence>
<evidence type="ECO:0000313" key="1">
    <source>
        <dbReference type="EMBL" id="MBO8462560.1"/>
    </source>
</evidence>
<reference evidence="1" key="1">
    <citation type="submission" date="2020-10" db="EMBL/GenBank/DDBJ databases">
        <authorList>
            <person name="Gilroy R."/>
        </authorList>
    </citation>
    <scope>NUCLEOTIDE SEQUENCE</scope>
    <source>
        <strain evidence="1">E3-2379</strain>
    </source>
</reference>
<dbReference type="Proteomes" id="UP000823618">
    <property type="component" value="Unassembled WGS sequence"/>
</dbReference>
<dbReference type="EMBL" id="JADIML010000038">
    <property type="protein sequence ID" value="MBO8462560.1"/>
    <property type="molecule type" value="Genomic_DNA"/>
</dbReference>
<dbReference type="AlphaFoldDB" id="A0A9D9N721"/>
<gene>
    <name evidence="1" type="ORF">IAC13_01360</name>
</gene>
<organism evidence="1 2">
    <name type="scientific">Candidatus Scybalomonas excrementavium</name>
    <dbReference type="NCBI Taxonomy" id="2840943"/>
    <lineage>
        <taxon>Bacteria</taxon>
        <taxon>Bacillati</taxon>
        <taxon>Bacillota</taxon>
        <taxon>Clostridia</taxon>
        <taxon>Lachnospirales</taxon>
        <taxon>Lachnospiraceae</taxon>
        <taxon>Lachnospiraceae incertae sedis</taxon>
        <taxon>Candidatus Scybalomonas</taxon>
    </lineage>
</organism>
<sequence>MGIDIYVSDTEIDQSFTGIGLPHVCLEDDMTDLIWKHRDIFKENIKIFLELEPYDDMALSNKQIKELKLFAKDLLKEEKISLIEKDFRKFNMNRDTYIEFATKLVELCQLALDTNKILVSEGD</sequence>
<name>A0A9D9N721_9FIRM</name>
<comment type="caution">
    <text evidence="1">The sequence shown here is derived from an EMBL/GenBank/DDBJ whole genome shotgun (WGS) entry which is preliminary data.</text>
</comment>
<accession>A0A9D9N721</accession>
<proteinExistence type="predicted"/>